<evidence type="ECO:0000256" key="1">
    <source>
        <dbReference type="ARBA" id="ARBA00004533"/>
    </source>
</evidence>
<dbReference type="InterPro" id="IPR004960">
    <property type="entry name" value="LipA_acyltrans"/>
</dbReference>
<dbReference type="GO" id="GO:0016746">
    <property type="term" value="F:acyltransferase activity"/>
    <property type="evidence" value="ECO:0007669"/>
    <property type="project" value="UniProtKB-KW"/>
</dbReference>
<keyword evidence="4 8" id="KW-0808">Transferase</keyword>
<evidence type="ECO:0000256" key="5">
    <source>
        <dbReference type="ARBA" id="ARBA00023136"/>
    </source>
</evidence>
<accession>A0A7W0CBH6</accession>
<dbReference type="GO" id="GO:0009247">
    <property type="term" value="P:glycolipid biosynthetic process"/>
    <property type="evidence" value="ECO:0007669"/>
    <property type="project" value="UniProtKB-ARBA"/>
</dbReference>
<dbReference type="RefSeq" id="WP_181552242.1">
    <property type="nucleotide sequence ID" value="NZ_JACDUS010000011.1"/>
</dbReference>
<dbReference type="CDD" id="cd07984">
    <property type="entry name" value="LPLAT_LABLAT-like"/>
    <property type="match status" value="1"/>
</dbReference>
<feature type="transmembrane region" description="Helical" evidence="7">
    <location>
        <begin position="16"/>
        <end position="36"/>
    </location>
</feature>
<proteinExistence type="predicted"/>
<sequence>MIRLFYRILVYCSEKYGLWVFYAAVRTIAAGYFLFFPPRVAVSVRFYRTLFPGRPAWYHIWCAWRQFHSFTHLYVDRYLLEHKNRITYTAQGLEHLKACIKAGTGGILLMSHVGNWEVAARLLKEQGVPLLLVMGEKQNEQIEGTQKQSLRKSGVRVIAGQNRQGSPMEIIEAMAYLRKGWILSMAGDRFRDAIQAYVETTFFNRPVRLPRAPFALAAATKAPIYVFFAVRTGEHHYSFIIHPPIAPAGKKGPGRDRQIADAARQYTRLLEQAVLAHPCQWHHFEPFIR</sequence>
<dbReference type="Pfam" id="PF03279">
    <property type="entry name" value="Lip_A_acyltrans"/>
    <property type="match status" value="1"/>
</dbReference>
<dbReference type="PANTHER" id="PTHR30606">
    <property type="entry name" value="LIPID A BIOSYNTHESIS LAUROYL ACYLTRANSFERASE"/>
    <property type="match status" value="1"/>
</dbReference>
<dbReference type="PANTHER" id="PTHR30606:SF10">
    <property type="entry name" value="PHOSPHATIDYLINOSITOL MANNOSIDE ACYLTRANSFERASE"/>
    <property type="match status" value="1"/>
</dbReference>
<keyword evidence="7" id="KW-0812">Transmembrane</keyword>
<dbReference type="EMBL" id="JACDUS010000011">
    <property type="protein sequence ID" value="MBA2882609.1"/>
    <property type="molecule type" value="Genomic_DNA"/>
</dbReference>
<name>A0A7W0CBH6_9BACT</name>
<reference evidence="8 9" key="1">
    <citation type="submission" date="2020-07" db="EMBL/GenBank/DDBJ databases">
        <title>Genomic Encyclopedia of Type Strains, Phase IV (KMG-IV): sequencing the most valuable type-strain genomes for metagenomic binning, comparative biology and taxonomic classification.</title>
        <authorList>
            <person name="Goeker M."/>
        </authorList>
    </citation>
    <scope>NUCLEOTIDE SEQUENCE [LARGE SCALE GENOMIC DNA]</scope>
    <source>
        <strain evidence="8 9">DSM 17721</strain>
    </source>
</reference>
<evidence type="ECO:0000256" key="4">
    <source>
        <dbReference type="ARBA" id="ARBA00022679"/>
    </source>
</evidence>
<keyword evidence="5 7" id="KW-0472">Membrane</keyword>
<dbReference type="GO" id="GO:0005886">
    <property type="term" value="C:plasma membrane"/>
    <property type="evidence" value="ECO:0007669"/>
    <property type="project" value="UniProtKB-SubCell"/>
</dbReference>
<protein>
    <submittedName>
        <fullName evidence="8">Lauroyl/myristoyl acyltransferase</fullName>
    </submittedName>
</protein>
<keyword evidence="2" id="KW-1003">Cell membrane</keyword>
<keyword evidence="9" id="KW-1185">Reference proteome</keyword>
<keyword evidence="7" id="KW-1133">Transmembrane helix</keyword>
<keyword evidence="6 8" id="KW-0012">Acyltransferase</keyword>
<evidence type="ECO:0000313" key="9">
    <source>
        <dbReference type="Proteomes" id="UP000525298"/>
    </source>
</evidence>
<evidence type="ECO:0000256" key="2">
    <source>
        <dbReference type="ARBA" id="ARBA00022475"/>
    </source>
</evidence>
<evidence type="ECO:0000256" key="6">
    <source>
        <dbReference type="ARBA" id="ARBA00023315"/>
    </source>
</evidence>
<evidence type="ECO:0000256" key="7">
    <source>
        <dbReference type="SAM" id="Phobius"/>
    </source>
</evidence>
<comment type="caution">
    <text evidence="8">The sequence shown here is derived from an EMBL/GenBank/DDBJ whole genome shotgun (WGS) entry which is preliminary data.</text>
</comment>
<comment type="subcellular location">
    <subcellularLocation>
        <location evidence="1">Cell inner membrane</location>
    </subcellularLocation>
</comment>
<keyword evidence="3" id="KW-0997">Cell inner membrane</keyword>
<evidence type="ECO:0000313" key="8">
    <source>
        <dbReference type="EMBL" id="MBA2882609.1"/>
    </source>
</evidence>
<organism evidence="8 9">
    <name type="scientific">Desulfosalsimonas propionicica</name>
    <dbReference type="NCBI Taxonomy" id="332175"/>
    <lineage>
        <taxon>Bacteria</taxon>
        <taxon>Pseudomonadati</taxon>
        <taxon>Thermodesulfobacteriota</taxon>
        <taxon>Desulfobacteria</taxon>
        <taxon>Desulfobacterales</taxon>
        <taxon>Desulfosalsimonadaceae</taxon>
        <taxon>Desulfosalsimonas</taxon>
    </lineage>
</organism>
<dbReference type="AlphaFoldDB" id="A0A7W0CBH6"/>
<evidence type="ECO:0000256" key="3">
    <source>
        <dbReference type="ARBA" id="ARBA00022519"/>
    </source>
</evidence>
<gene>
    <name evidence="8" type="ORF">HNR65_002963</name>
</gene>
<dbReference type="Proteomes" id="UP000525298">
    <property type="component" value="Unassembled WGS sequence"/>
</dbReference>